<dbReference type="EMBL" id="WNWR01000050">
    <property type="protein sequence ID" value="KAE9992695.1"/>
    <property type="molecule type" value="Genomic_DNA"/>
</dbReference>
<feature type="transmembrane region" description="Helical" evidence="2">
    <location>
        <begin position="135"/>
        <end position="160"/>
    </location>
</feature>
<proteinExistence type="predicted"/>
<evidence type="ECO:0000313" key="7">
    <source>
        <dbReference type="Proteomes" id="UP000490939"/>
    </source>
</evidence>
<evidence type="ECO:0000256" key="3">
    <source>
        <dbReference type="SAM" id="SignalP"/>
    </source>
</evidence>
<evidence type="ECO:0000313" key="5">
    <source>
        <dbReference type="EMBL" id="KAE9992695.1"/>
    </source>
</evidence>
<keyword evidence="2" id="KW-0812">Transmembrane</keyword>
<keyword evidence="7" id="KW-1185">Reference proteome</keyword>
<dbReference type="OrthoDB" id="3943219at2759"/>
<feature type="region of interest" description="Disordered" evidence="1">
    <location>
        <begin position="98"/>
        <end position="131"/>
    </location>
</feature>
<protein>
    <submittedName>
        <fullName evidence="5">Uncharacterized protein</fullName>
    </submittedName>
</protein>
<evidence type="ECO:0000313" key="6">
    <source>
        <dbReference type="Proteomes" id="UP000447873"/>
    </source>
</evidence>
<keyword evidence="2" id="KW-1133">Transmembrane helix</keyword>
<dbReference type="AlphaFoldDB" id="A0A8H3ZAV2"/>
<feature type="compositionally biased region" description="Low complexity" evidence="1">
    <location>
        <begin position="115"/>
        <end position="131"/>
    </location>
</feature>
<evidence type="ECO:0000313" key="4">
    <source>
        <dbReference type="EMBL" id="KAE9975288.1"/>
    </source>
</evidence>
<keyword evidence="3" id="KW-0732">Signal</keyword>
<feature type="chain" id="PRO_5044691166" evidence="3">
    <location>
        <begin position="21"/>
        <end position="214"/>
    </location>
</feature>
<dbReference type="Proteomes" id="UP000490939">
    <property type="component" value="Unassembled WGS sequence"/>
</dbReference>
<dbReference type="EMBL" id="WNWS01000198">
    <property type="protein sequence ID" value="KAE9975288.1"/>
    <property type="molecule type" value="Genomic_DNA"/>
</dbReference>
<evidence type="ECO:0000256" key="1">
    <source>
        <dbReference type="SAM" id="MobiDB-lite"/>
    </source>
</evidence>
<gene>
    <name evidence="5" type="ORF">EG327_008125</name>
    <name evidence="4" type="ORF">EG328_003257</name>
</gene>
<feature type="region of interest" description="Disordered" evidence="1">
    <location>
        <begin position="175"/>
        <end position="214"/>
    </location>
</feature>
<comment type="caution">
    <text evidence="5">The sequence shown here is derived from an EMBL/GenBank/DDBJ whole genome shotgun (WGS) entry which is preliminary data.</text>
</comment>
<organism evidence="5 7">
    <name type="scientific">Venturia inaequalis</name>
    <name type="common">Apple scab fungus</name>
    <dbReference type="NCBI Taxonomy" id="5025"/>
    <lineage>
        <taxon>Eukaryota</taxon>
        <taxon>Fungi</taxon>
        <taxon>Dikarya</taxon>
        <taxon>Ascomycota</taxon>
        <taxon>Pezizomycotina</taxon>
        <taxon>Dothideomycetes</taxon>
        <taxon>Pleosporomycetidae</taxon>
        <taxon>Venturiales</taxon>
        <taxon>Venturiaceae</taxon>
        <taxon>Venturia</taxon>
    </lineage>
</organism>
<name>A0A8H3ZAV2_VENIN</name>
<feature type="signal peptide" evidence="3">
    <location>
        <begin position="1"/>
        <end position="20"/>
    </location>
</feature>
<reference evidence="5 7" key="1">
    <citation type="submission" date="2019-07" db="EMBL/GenBank/DDBJ databases">
        <title>Venturia inaequalis Genome Resource.</title>
        <authorList>
            <person name="Lichtner F.J."/>
        </authorList>
    </citation>
    <scope>NUCLEOTIDE SEQUENCE [LARGE SCALE GENOMIC DNA]</scope>
    <source>
        <strain evidence="4 6">120213</strain>
        <strain evidence="5 7">DMI_063113</strain>
    </source>
</reference>
<evidence type="ECO:0000256" key="2">
    <source>
        <dbReference type="SAM" id="Phobius"/>
    </source>
</evidence>
<keyword evidence="2" id="KW-0472">Membrane</keyword>
<accession>A0A8H3ZAV2</accession>
<sequence>MLSKTSVLAVVVTFAAAAQANCAAGKILGKFALCGSNPVDCGSGLCCQQGAKCVPDDTAGFRCGMPLASIDPKSTTNNTVLLNAGCYDVVDRKTTPSSTLAAPIAPDTGSPSPGPSQASTQDSPSSSPKVSKGGLAGIIVGSIIAGILLIAIIVASFLLAQRRRNDAPTALSIRREMGERSDTSISALQKPAPAILGERSSTAKPRPIVSGFSR</sequence>
<dbReference type="Proteomes" id="UP000447873">
    <property type="component" value="Unassembled WGS sequence"/>
</dbReference>